<dbReference type="EC" id="4.2.1.-" evidence="3"/>
<dbReference type="SUPFAM" id="SSF160920">
    <property type="entry name" value="PSTPO5379-like"/>
    <property type="match status" value="1"/>
</dbReference>
<dbReference type="GO" id="GO:0016829">
    <property type="term" value="F:lyase activity"/>
    <property type="evidence" value="ECO:0007669"/>
    <property type="project" value="UniProtKB-KW"/>
</dbReference>
<dbReference type="PIRSF" id="PIRSF029755">
    <property type="entry name" value="UCP029755"/>
    <property type="match status" value="1"/>
</dbReference>
<dbReference type="Proteomes" id="UP000249451">
    <property type="component" value="Unassembled WGS sequence"/>
</dbReference>
<name>A0A2W5BAB5_9CORY</name>
<dbReference type="InterPro" id="IPR016938">
    <property type="entry name" value="UPF0317"/>
</dbReference>
<sequence>MSTSTHEMSPAAARAAFRAGLAVPSAGYSDGYAQANLMVLPKEYAFDFLLFAQRNPKPCPILGVLEPGQLNSELLPGGDIRTDIPKYRVYRDGELAGEYQDVTEFWRDDLVSFLIGCSFTFEGALLDNGIPVAHIEQGRNVPMYKTSIPTAPAGRFHGPLVVSMRPIPASQIADAVRVTSRYPAVHGAPVHVGDPAAIGISDLASPDYGDAVEIPDGHIPVFWACGVTPQAAVMEAKPSLAIAHAPGHMLVTDARDLQYQVP</sequence>
<organism evidence="4 5">
    <name type="scientific">Corynebacterium urealyticum</name>
    <dbReference type="NCBI Taxonomy" id="43771"/>
    <lineage>
        <taxon>Bacteria</taxon>
        <taxon>Bacillati</taxon>
        <taxon>Actinomycetota</taxon>
        <taxon>Actinomycetes</taxon>
        <taxon>Mycobacteriales</taxon>
        <taxon>Corynebacteriaceae</taxon>
        <taxon>Corynebacterium</taxon>
    </lineage>
</organism>
<dbReference type="Gene3D" id="3.40.1640.10">
    <property type="entry name" value="PSTPO5379-like"/>
    <property type="match status" value="1"/>
</dbReference>
<evidence type="ECO:0000256" key="2">
    <source>
        <dbReference type="ARBA" id="ARBA00023239"/>
    </source>
</evidence>
<protein>
    <recommendedName>
        <fullName evidence="3">Putative hydro-lyase DI609_03990</fullName>
        <ecNumber evidence="3">4.2.1.-</ecNumber>
    </recommendedName>
</protein>
<dbReference type="AlphaFoldDB" id="A0A2W5BAB5"/>
<dbReference type="InterPro" id="IPR038021">
    <property type="entry name" value="Putative_hydro-lyase"/>
</dbReference>
<dbReference type="Pfam" id="PF07286">
    <property type="entry name" value="D-Glu_cyclase"/>
    <property type="match status" value="1"/>
</dbReference>
<dbReference type="RefSeq" id="WP_284758615.1">
    <property type="nucleotide sequence ID" value="NZ_CP136640.1"/>
</dbReference>
<dbReference type="Gene3D" id="3.30.2040.10">
    <property type="entry name" value="PSTPO5379-like domain"/>
    <property type="match status" value="1"/>
</dbReference>
<dbReference type="FunFam" id="3.30.2040.10:FF:000001">
    <property type="entry name" value="D-glutamate cyclase, mitochondrial"/>
    <property type="match status" value="1"/>
</dbReference>
<dbReference type="InterPro" id="IPR009906">
    <property type="entry name" value="D-Glu_cyclase"/>
</dbReference>
<evidence type="ECO:0000313" key="4">
    <source>
        <dbReference type="EMBL" id="PZP01500.1"/>
    </source>
</evidence>
<gene>
    <name evidence="4" type="ORF">DI609_03990</name>
</gene>
<dbReference type="PANTHER" id="PTHR32022">
    <property type="entry name" value="D-GLUTAMATE CYCLASE, MITOCHONDRIAL"/>
    <property type="match status" value="1"/>
</dbReference>
<evidence type="ECO:0000313" key="5">
    <source>
        <dbReference type="Proteomes" id="UP000249451"/>
    </source>
</evidence>
<dbReference type="PANTHER" id="PTHR32022:SF10">
    <property type="entry name" value="D-GLUTAMATE CYCLASE, MITOCHONDRIAL"/>
    <property type="match status" value="1"/>
</dbReference>
<comment type="caution">
    <text evidence="4">The sequence shown here is derived from an EMBL/GenBank/DDBJ whole genome shotgun (WGS) entry which is preliminary data.</text>
</comment>
<reference evidence="4 5" key="1">
    <citation type="submission" date="2017-11" db="EMBL/GenBank/DDBJ databases">
        <title>Infants hospitalized years apart are colonized by the same room-sourced microbial strains.</title>
        <authorList>
            <person name="Brooks B."/>
            <person name="Olm M.R."/>
            <person name="Firek B.A."/>
            <person name="Baker R."/>
            <person name="Thomas B.C."/>
            <person name="Morowitz M.J."/>
            <person name="Banfield J.F."/>
        </authorList>
    </citation>
    <scope>NUCLEOTIDE SEQUENCE [LARGE SCALE GENOMIC DNA]</scope>
    <source>
        <strain evidence="4">S2_012_000_R3_87</strain>
    </source>
</reference>
<accession>A0A2W5BAB5</accession>
<evidence type="ECO:0000256" key="1">
    <source>
        <dbReference type="ARBA" id="ARBA00007896"/>
    </source>
</evidence>
<comment type="similarity">
    <text evidence="1 3">Belongs to the D-glutamate cyclase family.</text>
</comment>
<dbReference type="HAMAP" id="MF_01830">
    <property type="entry name" value="Hydro_lyase"/>
    <property type="match status" value="1"/>
</dbReference>
<evidence type="ECO:0000256" key="3">
    <source>
        <dbReference type="HAMAP-Rule" id="MF_01830"/>
    </source>
</evidence>
<dbReference type="NCBIfam" id="NF003969">
    <property type="entry name" value="PRK05463.1"/>
    <property type="match status" value="1"/>
</dbReference>
<proteinExistence type="inferred from homology"/>
<dbReference type="EMBL" id="QFNY01000068">
    <property type="protein sequence ID" value="PZP01500.1"/>
    <property type="molecule type" value="Genomic_DNA"/>
</dbReference>
<keyword evidence="2 3" id="KW-0456">Lyase</keyword>